<keyword evidence="8" id="KW-0411">Iron-sulfur</keyword>
<dbReference type="AlphaFoldDB" id="A0A381S2W2"/>
<feature type="domain" description="Rieske" evidence="10">
    <location>
        <begin position="14"/>
        <end position="116"/>
    </location>
</feature>
<organism evidence="11">
    <name type="scientific">marine metagenome</name>
    <dbReference type="NCBI Taxonomy" id="408172"/>
    <lineage>
        <taxon>unclassified sequences</taxon>
        <taxon>metagenomes</taxon>
        <taxon>ecological metagenomes</taxon>
    </lineage>
</organism>
<evidence type="ECO:0000256" key="8">
    <source>
        <dbReference type="ARBA" id="ARBA00023014"/>
    </source>
</evidence>
<evidence type="ECO:0000256" key="4">
    <source>
        <dbReference type="ARBA" id="ARBA00022723"/>
    </source>
</evidence>
<dbReference type="Gene3D" id="2.102.10.10">
    <property type="entry name" value="Rieske [2Fe-2S] iron-sulphur domain"/>
    <property type="match status" value="1"/>
</dbReference>
<comment type="subcellular location">
    <subcellularLocation>
        <location evidence="1">Membrane</location>
    </subcellularLocation>
</comment>
<accession>A0A381S2W2</accession>
<dbReference type="InterPro" id="IPR036922">
    <property type="entry name" value="Rieske_2Fe-2S_sf"/>
</dbReference>
<feature type="non-terminal residue" evidence="11">
    <location>
        <position position="1"/>
    </location>
</feature>
<protein>
    <recommendedName>
        <fullName evidence="10">Rieske domain-containing protein</fullName>
    </recommendedName>
</protein>
<dbReference type="GO" id="GO:0046872">
    <property type="term" value="F:metal ion binding"/>
    <property type="evidence" value="ECO:0007669"/>
    <property type="project" value="UniProtKB-KW"/>
</dbReference>
<name>A0A381S2W2_9ZZZZ</name>
<dbReference type="GO" id="GO:0051537">
    <property type="term" value="F:2 iron, 2 sulfur cluster binding"/>
    <property type="evidence" value="ECO:0007669"/>
    <property type="project" value="UniProtKB-KW"/>
</dbReference>
<evidence type="ECO:0000256" key="5">
    <source>
        <dbReference type="ARBA" id="ARBA00022989"/>
    </source>
</evidence>
<evidence type="ECO:0000256" key="6">
    <source>
        <dbReference type="ARBA" id="ARBA00023002"/>
    </source>
</evidence>
<dbReference type="InterPro" id="IPR017941">
    <property type="entry name" value="Rieske_2Fe-2S"/>
</dbReference>
<keyword evidence="2" id="KW-0812">Transmembrane</keyword>
<keyword evidence="7" id="KW-0408">Iron</keyword>
<dbReference type="SUPFAM" id="SSF50022">
    <property type="entry name" value="ISP domain"/>
    <property type="match status" value="1"/>
</dbReference>
<evidence type="ECO:0000256" key="3">
    <source>
        <dbReference type="ARBA" id="ARBA00022714"/>
    </source>
</evidence>
<dbReference type="GO" id="GO:0005737">
    <property type="term" value="C:cytoplasm"/>
    <property type="evidence" value="ECO:0007669"/>
    <property type="project" value="TreeGrafter"/>
</dbReference>
<evidence type="ECO:0000256" key="1">
    <source>
        <dbReference type="ARBA" id="ARBA00004370"/>
    </source>
</evidence>
<keyword evidence="9" id="KW-0472">Membrane</keyword>
<evidence type="ECO:0000259" key="10">
    <source>
        <dbReference type="PROSITE" id="PS51296"/>
    </source>
</evidence>
<dbReference type="GO" id="GO:0016020">
    <property type="term" value="C:membrane"/>
    <property type="evidence" value="ECO:0007669"/>
    <property type="project" value="UniProtKB-SubCell"/>
</dbReference>
<dbReference type="PROSITE" id="PS51296">
    <property type="entry name" value="RIESKE"/>
    <property type="match status" value="1"/>
</dbReference>
<dbReference type="GO" id="GO:0016491">
    <property type="term" value="F:oxidoreductase activity"/>
    <property type="evidence" value="ECO:0007669"/>
    <property type="project" value="UniProtKB-KW"/>
</dbReference>
<keyword evidence="6" id="KW-0560">Oxidoreductase</keyword>
<keyword evidence="5" id="KW-1133">Transmembrane helix</keyword>
<dbReference type="EMBL" id="UINC01002605">
    <property type="protein sequence ID" value="SUZ98445.1"/>
    <property type="molecule type" value="Genomic_DNA"/>
</dbReference>
<sequence length="127" mass="13634">VADRPSGGPPGSGWIRLVDDELPAGGILEVSLGDEDLVVWRGESGVPCVSEARCPHQWSHLAHQGAVDGDELVCLTHFWRFGADGAGWKQNVNGRRDRKGDLAVLPCVEHDGAIWVRDPDEDDSSGA</sequence>
<dbReference type="InterPro" id="IPR050584">
    <property type="entry name" value="Cholesterol_7-desaturase"/>
</dbReference>
<proteinExistence type="predicted"/>
<keyword evidence="4" id="KW-0479">Metal-binding</keyword>
<keyword evidence="3" id="KW-0001">2Fe-2S</keyword>
<evidence type="ECO:0000313" key="11">
    <source>
        <dbReference type="EMBL" id="SUZ98445.1"/>
    </source>
</evidence>
<dbReference type="Pfam" id="PF00355">
    <property type="entry name" value="Rieske"/>
    <property type="match status" value="1"/>
</dbReference>
<evidence type="ECO:0000256" key="9">
    <source>
        <dbReference type="ARBA" id="ARBA00023136"/>
    </source>
</evidence>
<dbReference type="PANTHER" id="PTHR21266:SF32">
    <property type="entry name" value="CHOLESTEROL 7-DESATURASE NVD"/>
    <property type="match status" value="1"/>
</dbReference>
<evidence type="ECO:0000256" key="2">
    <source>
        <dbReference type="ARBA" id="ARBA00022692"/>
    </source>
</evidence>
<evidence type="ECO:0000256" key="7">
    <source>
        <dbReference type="ARBA" id="ARBA00023004"/>
    </source>
</evidence>
<gene>
    <name evidence="11" type="ORF">METZ01_LOCUS51299</name>
</gene>
<dbReference type="PANTHER" id="PTHR21266">
    <property type="entry name" value="IRON-SULFUR DOMAIN CONTAINING PROTEIN"/>
    <property type="match status" value="1"/>
</dbReference>
<reference evidence="11" key="1">
    <citation type="submission" date="2018-05" db="EMBL/GenBank/DDBJ databases">
        <authorList>
            <person name="Lanie J.A."/>
            <person name="Ng W.-L."/>
            <person name="Kazmierczak K.M."/>
            <person name="Andrzejewski T.M."/>
            <person name="Davidsen T.M."/>
            <person name="Wayne K.J."/>
            <person name="Tettelin H."/>
            <person name="Glass J.I."/>
            <person name="Rusch D."/>
            <person name="Podicherti R."/>
            <person name="Tsui H.-C.T."/>
            <person name="Winkler M.E."/>
        </authorList>
    </citation>
    <scope>NUCLEOTIDE SEQUENCE</scope>
</reference>